<dbReference type="AlphaFoldDB" id="A0AAV6UY55"/>
<keyword evidence="2" id="KW-1185">Reference proteome</keyword>
<reference evidence="1 2" key="1">
    <citation type="journal article" date="2022" name="Nat. Ecol. Evol.">
        <title>A masculinizing supergene underlies an exaggerated male reproductive morph in a spider.</title>
        <authorList>
            <person name="Hendrickx F."/>
            <person name="De Corte Z."/>
            <person name="Sonet G."/>
            <person name="Van Belleghem S.M."/>
            <person name="Kostlbacher S."/>
            <person name="Vangestel C."/>
        </authorList>
    </citation>
    <scope>NUCLEOTIDE SEQUENCE [LARGE SCALE GENOMIC DNA]</scope>
    <source>
        <strain evidence="1">W744_W776</strain>
    </source>
</reference>
<protein>
    <submittedName>
        <fullName evidence="1">Uncharacterized protein</fullName>
    </submittedName>
</protein>
<organism evidence="1 2">
    <name type="scientific">Oedothorax gibbosus</name>
    <dbReference type="NCBI Taxonomy" id="931172"/>
    <lineage>
        <taxon>Eukaryota</taxon>
        <taxon>Metazoa</taxon>
        <taxon>Ecdysozoa</taxon>
        <taxon>Arthropoda</taxon>
        <taxon>Chelicerata</taxon>
        <taxon>Arachnida</taxon>
        <taxon>Araneae</taxon>
        <taxon>Araneomorphae</taxon>
        <taxon>Entelegynae</taxon>
        <taxon>Araneoidea</taxon>
        <taxon>Linyphiidae</taxon>
        <taxon>Erigoninae</taxon>
        <taxon>Oedothorax</taxon>
    </lineage>
</organism>
<accession>A0AAV6UY55</accession>
<dbReference type="EMBL" id="JAFNEN010000218">
    <property type="protein sequence ID" value="KAG8189310.1"/>
    <property type="molecule type" value="Genomic_DNA"/>
</dbReference>
<evidence type="ECO:0000313" key="1">
    <source>
        <dbReference type="EMBL" id="KAG8189310.1"/>
    </source>
</evidence>
<evidence type="ECO:0000313" key="2">
    <source>
        <dbReference type="Proteomes" id="UP000827092"/>
    </source>
</evidence>
<sequence length="96" mass="11218">MHLKASACVPARCFQCDRDRSHAIKGDIETNIGNQLEVNQMMSVFDCANWGVEHDRINYLESLIHHLVSIKNGLEYFWSFQDCVDWFEIDHRPSSF</sequence>
<dbReference type="Proteomes" id="UP000827092">
    <property type="component" value="Unassembled WGS sequence"/>
</dbReference>
<comment type="caution">
    <text evidence="1">The sequence shown here is derived from an EMBL/GenBank/DDBJ whole genome shotgun (WGS) entry which is preliminary data.</text>
</comment>
<name>A0AAV6UY55_9ARAC</name>
<proteinExistence type="predicted"/>
<gene>
    <name evidence="1" type="ORF">JTE90_019068</name>
</gene>